<dbReference type="InterPro" id="IPR047187">
    <property type="entry name" value="SF1_C_Upf1"/>
</dbReference>
<dbReference type="InterPro" id="IPR038720">
    <property type="entry name" value="YprB_RNase_H-like_dom"/>
</dbReference>
<dbReference type="InterPro" id="IPR011604">
    <property type="entry name" value="PDDEXK-like_dom_sf"/>
</dbReference>
<evidence type="ECO:0000256" key="2">
    <source>
        <dbReference type="ARBA" id="ARBA00022801"/>
    </source>
</evidence>
<evidence type="ECO:0000256" key="1">
    <source>
        <dbReference type="ARBA" id="ARBA00022741"/>
    </source>
</evidence>
<reference evidence="7 8" key="1">
    <citation type="submission" date="2014-10" db="EMBL/GenBank/DDBJ databases">
        <title>Draft genome of anammox bacterium scalindua brodae, obtained using differential coverage binning of sequence data from two enrichment reactors.</title>
        <authorList>
            <person name="Speth D.R."/>
            <person name="Russ L."/>
            <person name="Kartal B."/>
            <person name="Op den Camp H.J."/>
            <person name="Dutilh B.E."/>
            <person name="Jetten M.S."/>
        </authorList>
    </citation>
    <scope>NUCLEOTIDE SEQUENCE [LARGE SCALE GENOMIC DNA]</scope>
    <source>
        <strain evidence="7">RU1</strain>
    </source>
</reference>
<dbReference type="SUPFAM" id="SSF52540">
    <property type="entry name" value="P-loop containing nucleoside triphosphate hydrolases"/>
    <property type="match status" value="1"/>
</dbReference>
<comment type="caution">
    <text evidence="7">The sequence shown here is derived from an EMBL/GenBank/DDBJ whole genome shotgun (WGS) entry which is preliminary data.</text>
</comment>
<dbReference type="EC" id="3.6.4.12" evidence="7"/>
<feature type="domain" description="YprB ribonuclease H-like" evidence="6">
    <location>
        <begin position="312"/>
        <end position="494"/>
    </location>
</feature>
<protein>
    <submittedName>
        <fullName evidence="7">ATP-dependent RecD-like DNA helicase</fullName>
        <ecNumber evidence="7">3.6.4.12</ecNumber>
    </submittedName>
</protein>
<sequence>MHYNKNKLIFSPSDIVQFVNSPFACWMQRKLFEEPDSVQPDEEDPQLKVLQNKGDLHEKAYLEKLREAEFDICEISSGNKLQQTLKAINEGRQIIFQARLEGAGMAGNADFLRLESSENNRYTIIDTKLSRHVKPYFMIQLCCYADMLEVMTGQRSEIIGIVLGNGEECCFRTNDVFYYYKRIKSAFFTFMDSFSPDNPPQPDPAADHGVWSSHAKQILEEMDHLSRVANISKKQIVKLNAAGIDTMEKLSTSKAKHIKGINDDVFTRLKEQADLQVSSANQEYPDYKVLQPPPDNHSLGLAALPPGSSMDLFFDMEGYPLGDDLLEYLFGAVYIENGKPEFRDWWAHNEPEEKAGFEAFIDWVVERRHADPTMHVYHYAAYEKTALKRLMGKYGTREQHVDDLLRDGVFVDLYEVVRHGVRVGEPRYSIKNLEHLYMESREGEVTDAGASIVYYDAWIESGQSKNWKESDLLKKIRDYNEDDCRSTWLLANWLRERQTESGISWTGTTRNEHKEEDERPSVSDAVVLRQQLADLLLAEIPDEPAEREKDAERWRIQELLAWTLEFHRRCDKPMWWEMFERLEKAEHELSDDMDCLAGLEQVGHPGQEKQSLLFHYKFDPDQETKIAEGSTVKVVPDIGITTRISDFNPEGELTIKIGQRTLKKNQLECLPERMSLIPYNFVSTGVIDDSIYAVIKDYHETGHLPGALNDFLYRRHPRFKSGHKGPLVRAGENNIKAAIRSARDMESSCLCIQGPPGTGKTYTSAHVIVQLLSEGKKIGITSNSHKAIMNLMRAVCKETNGTASGIKVGGEEDYSFFSEFTGIKYISASSSAAAAYRGGLIGGSAWFFAREDMVESLDYLFIDEAGQVSVAKLIGMARSTKNLILLGDQMQLGQPIQGTHPGESGQSVLEYYLKGHATIPPEQGIFLETTWRMHPDICEFISDTFYEGRLLPEPHTKNRIIRLPENGGSIVTVEAGILFVPVKHEGNVQGSDEEAAIIRQIVDELIGRDITDKNGNTCRQVTIGRDILFVTPYNLQVRKLIHSLPEGVRAASVDKFQGQEAPIVIISMCASPGEFGSRGMAFVLDMNRLNVAISRAQSLAIIVGDPRLVETDCSSVSNMERLNMYCRLQDICK</sequence>
<dbReference type="AlphaFoldDB" id="A0A0B0EGT4"/>
<dbReference type="GO" id="GO:0043139">
    <property type="term" value="F:5'-3' DNA helicase activity"/>
    <property type="evidence" value="ECO:0007669"/>
    <property type="project" value="TreeGrafter"/>
</dbReference>
<dbReference type="InterPro" id="IPR027417">
    <property type="entry name" value="P-loop_NTPase"/>
</dbReference>
<dbReference type="Proteomes" id="UP000030652">
    <property type="component" value="Unassembled WGS sequence"/>
</dbReference>
<dbReference type="Gene3D" id="3.40.50.300">
    <property type="entry name" value="P-loop containing nucleotide triphosphate hydrolases"/>
    <property type="match status" value="2"/>
</dbReference>
<dbReference type="Pfam" id="PF13482">
    <property type="entry name" value="RNase_H_2"/>
    <property type="match status" value="1"/>
</dbReference>
<dbReference type="CDD" id="cd18808">
    <property type="entry name" value="SF1_C_Upf1"/>
    <property type="match status" value="1"/>
</dbReference>
<organism evidence="7 8">
    <name type="scientific">Candidatus Scalindua brodae</name>
    <dbReference type="NCBI Taxonomy" id="237368"/>
    <lineage>
        <taxon>Bacteria</taxon>
        <taxon>Pseudomonadati</taxon>
        <taxon>Planctomycetota</taxon>
        <taxon>Candidatus Brocadiia</taxon>
        <taxon>Candidatus Brocadiales</taxon>
        <taxon>Candidatus Scalinduaceae</taxon>
        <taxon>Candidatus Scalindua</taxon>
    </lineage>
</organism>
<keyword evidence="3 7" id="KW-0347">Helicase</keyword>
<dbReference type="Pfam" id="PF13245">
    <property type="entry name" value="AAA_19"/>
    <property type="match status" value="1"/>
</dbReference>
<evidence type="ECO:0000313" key="7">
    <source>
        <dbReference type="EMBL" id="KHE91789.1"/>
    </source>
</evidence>
<keyword evidence="4" id="KW-0067">ATP-binding</keyword>
<evidence type="ECO:0000256" key="3">
    <source>
        <dbReference type="ARBA" id="ARBA00022806"/>
    </source>
</evidence>
<keyword evidence="1" id="KW-0547">Nucleotide-binding</keyword>
<dbReference type="PATRIC" id="fig|237368.3.peg.2690"/>
<dbReference type="InterPro" id="IPR019993">
    <property type="entry name" value="RecB_nuclease_TM0106_put"/>
</dbReference>
<dbReference type="SUPFAM" id="SSF53098">
    <property type="entry name" value="Ribonuclease H-like"/>
    <property type="match status" value="1"/>
</dbReference>
<dbReference type="eggNOG" id="COG1112">
    <property type="taxonomic scope" value="Bacteria"/>
</dbReference>
<accession>A0A0B0EGT4</accession>
<dbReference type="Pfam" id="PF13087">
    <property type="entry name" value="AAA_12"/>
    <property type="match status" value="1"/>
</dbReference>
<dbReference type="PANTHER" id="PTHR43788">
    <property type="entry name" value="DNA2/NAM7 HELICASE FAMILY MEMBER"/>
    <property type="match status" value="1"/>
</dbReference>
<name>A0A0B0EGT4_9BACT</name>
<dbReference type="CDD" id="cd17934">
    <property type="entry name" value="DEXXQc_Upf1-like"/>
    <property type="match status" value="1"/>
</dbReference>
<evidence type="ECO:0000259" key="5">
    <source>
        <dbReference type="Pfam" id="PF13087"/>
    </source>
</evidence>
<dbReference type="eggNOG" id="COG2251">
    <property type="taxonomic scope" value="Bacteria"/>
</dbReference>
<gene>
    <name evidence="7" type="primary">recD2</name>
    <name evidence="7" type="ORF">SCABRO_02490</name>
</gene>
<dbReference type="InterPro" id="IPR050534">
    <property type="entry name" value="Coronavir_polyprotein_1ab"/>
</dbReference>
<evidence type="ECO:0000256" key="4">
    <source>
        <dbReference type="ARBA" id="ARBA00022840"/>
    </source>
</evidence>
<dbReference type="InterPro" id="IPR012337">
    <property type="entry name" value="RNaseH-like_sf"/>
</dbReference>
<dbReference type="GO" id="GO:0005524">
    <property type="term" value="F:ATP binding"/>
    <property type="evidence" value="ECO:0007669"/>
    <property type="project" value="UniProtKB-KW"/>
</dbReference>
<dbReference type="GO" id="GO:0016787">
    <property type="term" value="F:hydrolase activity"/>
    <property type="evidence" value="ECO:0007669"/>
    <property type="project" value="UniProtKB-KW"/>
</dbReference>
<evidence type="ECO:0000259" key="6">
    <source>
        <dbReference type="Pfam" id="PF13482"/>
    </source>
</evidence>
<dbReference type="Gene3D" id="3.90.320.10">
    <property type="match status" value="1"/>
</dbReference>
<keyword evidence="2 7" id="KW-0378">Hydrolase</keyword>
<dbReference type="PANTHER" id="PTHR43788:SF8">
    <property type="entry name" value="DNA-BINDING PROTEIN SMUBP-2"/>
    <property type="match status" value="1"/>
</dbReference>
<dbReference type="InterPro" id="IPR041679">
    <property type="entry name" value="DNA2/NAM7-like_C"/>
</dbReference>
<dbReference type="EMBL" id="JRYO01000177">
    <property type="protein sequence ID" value="KHE91789.1"/>
    <property type="molecule type" value="Genomic_DNA"/>
</dbReference>
<dbReference type="NCBIfam" id="TIGR03491">
    <property type="entry name" value="TM0106 family RecB-like putative nuclease"/>
    <property type="match status" value="1"/>
</dbReference>
<evidence type="ECO:0000313" key="8">
    <source>
        <dbReference type="Proteomes" id="UP000030652"/>
    </source>
</evidence>
<proteinExistence type="predicted"/>
<feature type="domain" description="DNA2/NAM7 helicase-like C-terminal" evidence="5">
    <location>
        <begin position="906"/>
        <end position="1106"/>
    </location>
</feature>